<evidence type="ECO:0000313" key="2">
    <source>
        <dbReference type="EMBL" id="SMD11903.1"/>
    </source>
</evidence>
<organism evidence="2 3">
    <name type="scientific">Fulvimarina manganoxydans</name>
    <dbReference type="NCBI Taxonomy" id="937218"/>
    <lineage>
        <taxon>Bacteria</taxon>
        <taxon>Pseudomonadati</taxon>
        <taxon>Pseudomonadota</taxon>
        <taxon>Alphaproteobacteria</taxon>
        <taxon>Hyphomicrobiales</taxon>
        <taxon>Aurantimonadaceae</taxon>
        <taxon>Fulvimarina</taxon>
    </lineage>
</organism>
<feature type="compositionally biased region" description="Acidic residues" evidence="1">
    <location>
        <begin position="64"/>
        <end position="75"/>
    </location>
</feature>
<feature type="compositionally biased region" description="Basic and acidic residues" evidence="1">
    <location>
        <begin position="44"/>
        <end position="63"/>
    </location>
</feature>
<feature type="region of interest" description="Disordered" evidence="1">
    <location>
        <begin position="25"/>
        <end position="94"/>
    </location>
</feature>
<protein>
    <submittedName>
        <fullName evidence="2">Uncharacterized protein</fullName>
    </submittedName>
</protein>
<evidence type="ECO:0000313" key="3">
    <source>
        <dbReference type="Proteomes" id="UP000192656"/>
    </source>
</evidence>
<accession>A0A1W2EQB8</accession>
<proteinExistence type="predicted"/>
<dbReference type="AlphaFoldDB" id="A0A1W2EQB8"/>
<sequence>MGPSTPIARATRPPPLAHLTICNDETIPMPISDDDAFDDAMNPDPRDPKAGKPDTDDKRRESDDVPEEELDEALEETFPASDPIAPSRIDGPSN</sequence>
<dbReference type="Proteomes" id="UP000192656">
    <property type="component" value="Unassembled WGS sequence"/>
</dbReference>
<name>A0A1W2EQB8_9HYPH</name>
<evidence type="ECO:0000256" key="1">
    <source>
        <dbReference type="SAM" id="MobiDB-lite"/>
    </source>
</evidence>
<reference evidence="2 3" key="1">
    <citation type="submission" date="2017-04" db="EMBL/GenBank/DDBJ databases">
        <authorList>
            <person name="Afonso C.L."/>
            <person name="Miller P.J."/>
            <person name="Scott M.A."/>
            <person name="Spackman E."/>
            <person name="Goraichik I."/>
            <person name="Dimitrov K.M."/>
            <person name="Suarez D.L."/>
            <person name="Swayne D.E."/>
        </authorList>
    </citation>
    <scope>NUCLEOTIDE SEQUENCE [LARGE SCALE GENOMIC DNA]</scope>
    <source>
        <strain evidence="2 3">CGMCC 1.10972</strain>
    </source>
</reference>
<keyword evidence="3" id="KW-1185">Reference proteome</keyword>
<dbReference type="EMBL" id="FWXR01000030">
    <property type="protein sequence ID" value="SMD11903.1"/>
    <property type="molecule type" value="Genomic_DNA"/>
</dbReference>
<gene>
    <name evidence="2" type="ORF">SAMN06297251_13037</name>
</gene>